<dbReference type="InterPro" id="IPR016039">
    <property type="entry name" value="Thiolase-like"/>
</dbReference>
<dbReference type="InterPro" id="IPR013154">
    <property type="entry name" value="ADH-like_N"/>
</dbReference>
<dbReference type="InterPro" id="IPR016036">
    <property type="entry name" value="Malonyl_transacylase_ACP-bd"/>
</dbReference>
<accession>A0A9W9G091</accession>
<dbReference type="Pfam" id="PF21089">
    <property type="entry name" value="PKS_DH_N"/>
    <property type="match status" value="1"/>
</dbReference>
<feature type="domain" description="PKS/mFAS DH" evidence="8">
    <location>
        <begin position="864"/>
        <end position="1160"/>
    </location>
</feature>
<dbReference type="InterPro" id="IPR036291">
    <property type="entry name" value="NAD(P)-bd_dom_sf"/>
</dbReference>
<dbReference type="GO" id="GO:0032259">
    <property type="term" value="P:methylation"/>
    <property type="evidence" value="ECO:0007669"/>
    <property type="project" value="UniProtKB-KW"/>
</dbReference>
<dbReference type="Gene3D" id="3.90.180.10">
    <property type="entry name" value="Medium-chain alcohol dehydrogenases, catalytic domain"/>
    <property type="match status" value="2"/>
</dbReference>
<dbReference type="SMART" id="SM00822">
    <property type="entry name" value="PKS_KR"/>
    <property type="match status" value="1"/>
</dbReference>
<dbReference type="Pfam" id="PF00109">
    <property type="entry name" value="ketoacyl-synt"/>
    <property type="match status" value="1"/>
</dbReference>
<evidence type="ECO:0000256" key="6">
    <source>
        <dbReference type="PROSITE-ProRule" id="PRU01363"/>
    </source>
</evidence>
<dbReference type="SMART" id="SM00827">
    <property type="entry name" value="PKS_AT"/>
    <property type="match status" value="1"/>
</dbReference>
<gene>
    <name evidence="9" type="ORF">N7532_002307</name>
</gene>
<keyword evidence="3" id="KW-0489">Methyltransferase</keyword>
<dbReference type="InterPro" id="IPR020843">
    <property type="entry name" value="ER"/>
</dbReference>
<dbReference type="Gene3D" id="3.40.366.10">
    <property type="entry name" value="Malonyl-Coenzyme A Acyl Carrier Protein, domain 2"/>
    <property type="match status" value="1"/>
</dbReference>
<evidence type="ECO:0000256" key="3">
    <source>
        <dbReference type="ARBA" id="ARBA00022603"/>
    </source>
</evidence>
<dbReference type="SMART" id="SM00826">
    <property type="entry name" value="PKS_DH"/>
    <property type="match status" value="1"/>
</dbReference>
<dbReference type="SUPFAM" id="SSF51735">
    <property type="entry name" value="NAD(P)-binding Rossmann-fold domains"/>
    <property type="match status" value="2"/>
</dbReference>
<dbReference type="GO" id="GO:0016491">
    <property type="term" value="F:oxidoreductase activity"/>
    <property type="evidence" value="ECO:0007669"/>
    <property type="project" value="InterPro"/>
</dbReference>
<dbReference type="InterPro" id="IPR020807">
    <property type="entry name" value="PKS_DH"/>
</dbReference>
<dbReference type="EMBL" id="JAPQKI010000003">
    <property type="protein sequence ID" value="KAJ5109662.1"/>
    <property type="molecule type" value="Genomic_DNA"/>
</dbReference>
<dbReference type="Pfam" id="PF14765">
    <property type="entry name" value="PS-DH"/>
    <property type="match status" value="1"/>
</dbReference>
<dbReference type="SMART" id="SM00829">
    <property type="entry name" value="PKS_ER"/>
    <property type="match status" value="1"/>
</dbReference>
<dbReference type="SUPFAM" id="SSF53335">
    <property type="entry name" value="S-adenosyl-L-methionine-dependent methyltransferases"/>
    <property type="match status" value="1"/>
</dbReference>
<dbReference type="PROSITE" id="PS00606">
    <property type="entry name" value="KS3_1"/>
    <property type="match status" value="1"/>
</dbReference>
<evidence type="ECO:0000256" key="4">
    <source>
        <dbReference type="ARBA" id="ARBA00022679"/>
    </source>
</evidence>
<dbReference type="Pfam" id="PF13602">
    <property type="entry name" value="ADH_zinc_N_2"/>
    <property type="match status" value="1"/>
</dbReference>
<feature type="active site" description="Proton donor; for dehydratase activity" evidence="6">
    <location>
        <position position="1064"/>
    </location>
</feature>
<dbReference type="InterPro" id="IPR013968">
    <property type="entry name" value="PKS_KR"/>
</dbReference>
<dbReference type="RefSeq" id="XP_056477773.1">
    <property type="nucleotide sequence ID" value="XM_056614801.1"/>
</dbReference>
<dbReference type="Proteomes" id="UP001149074">
    <property type="component" value="Unassembled WGS sequence"/>
</dbReference>
<dbReference type="PROSITE" id="PS52004">
    <property type="entry name" value="KS3_2"/>
    <property type="match status" value="1"/>
</dbReference>
<dbReference type="Gene3D" id="3.40.47.10">
    <property type="match status" value="2"/>
</dbReference>
<protein>
    <submittedName>
        <fullName evidence="9">Uncharacterized protein</fullName>
    </submittedName>
</protein>
<dbReference type="InterPro" id="IPR011032">
    <property type="entry name" value="GroES-like_sf"/>
</dbReference>
<keyword evidence="2" id="KW-0597">Phosphoprotein</keyword>
<dbReference type="PANTHER" id="PTHR43775">
    <property type="entry name" value="FATTY ACID SYNTHASE"/>
    <property type="match status" value="1"/>
</dbReference>
<sequence>MPHLPELTSICRDGDASSKEPIAIVGVGLRLPGGVYSSEEFWDMLIDKRDGHGPVPSTRYNVEAFFDPSKAPVTGYYLQEDPACFDATFFSIPTQEAVHMDPQQRLLLEVVWECLENAGAQNWRGSRIGCYVGVFGEDWLEVALKTGEPVDRSHPICTGGFGLSNRVSYEFELCGPSMTIQTGCSASLVSLHEACRSLQAGDCSGAIVAGTNLIWTPTMTTVMNTNMVLSPSGICRTFDTEADGYGRGEAINAIYIKRLSDALRDNDPIRAVIRATSTNNDGRTETITHPCPTSQERLIRKAYRDAGIKDIHETAFLSSMEQERGQEIPVIKAVMALEHRIIPPNIHFDTPNPKIPFEEAKLEVPVEAIPWPKGRSERVSINSFGIGGSNAHVVLDSCASVGLDPPSATSSGDSQLLLITAHSPDALKKRVRDLTQYANNQPSSLHDLAYTLGVRRDHLSHRTFTVAHPHTPLDASTFKSSTPSSTAPRVNFVFTGQGAQWAGMGRTLLRSGLSFTQSIEEMDQALQELEQPPNWNLKGRISLSLPESSRINEAELAQPLCTALQVGLVNILREWGIEPHAVVGHSSGEIAAAYAAGAITAQCAIIIAYYRGRLAKSQEGTGAMAAVAMSREDAVPFLKDGVVLACENSPRSVTLSGDKDVLDEVLESIKDQNPDTFTRRLRVSIAYHSYHMSALGPLYEEAISQYIKPSSYMIPFSSSVTGETIVNPRQLNAAYWRQNLESPVLFSGAVESLCNTGKQSQVFLEIGPHSALAGPLGQIFQSTSTKKAPFYIPTLVRDDHDARSQLLSTVGHAFSAGISVNISAVVGSGVVLKDLPRYPWQHDSRHLKEVRVLRDWRSRPLSHHELLGSRIVESTDLEPSWRNMLHLDNVTWLSEHTLRDEVTFPGAGYITMAGEAVQQLHPEMTGYSLRNVHFKAPLILVDDHSTELITNLKPIELADGVGSDWYGFTIMAYDGTLWTTHCQGQVRAGADYLDEAKPIHPFPRSLDSKRWYQTVKRHGLAYGPRFQGLQDITADPSSTTAVATVTDTRELHASRYLQHPSAIDQCLQLMGIAVSSGVPSRLTRMYIPAMIESIYVGRGAQNMTVRVQTRPGMRGGQLGDAIGVINDQTAFSMKGGFLFGAEMPENSGVAAVRLASRMDLKPDIDLVPACTLLPQPPADDELDDHLKAGGLICFHYILAMATRLKDVHSDQPHLMKWKAWILAESAKINSGNHELFKSLFDWSEATETKTLLVLKLQKFHRALESDVKNNQAQQAFSSVLPQWICIDPIRRIEIFYEGKKSPLEALMQNDRWEVYHSAQDERISWSNFLSLLCHSNPTLRVLEIGAGSGSGTKKALPCLKSSGGVRMYSQYFFTDISPGFMAKAKEVFKHEEKIEYRTLDISRDPVAQGFEPHSFDLIIASNVLHATSNLKKTLEQVRKLLRSNGRLLFHEINPDLPTTSYIMGTLPGWWLGEEDDRPNQPFVTPERWDKELRAAGFGGIDAVVYDAEPPCRSVASMIARPAVEITFTKQISLLADDRTAKWPIEVEKHFQSRGYTVNWITLDQAGERHERVVSLLDIPVPFLGDTTEDSFTSLRRFFVENKDSLIMWVTKGSRVVCDEPHSGMIQGLARALRLELPLDICTLEVDTWDSRAVASLFDVYEKVQSARQASPPHTEYEFILHDGVVHTIRDHWTPISEQLAITLPPDTPRSLDIVSFGRLETLQWAPKNLKSQLDSEEVEVDIQFVGLNFMDLMIAMGLVGNPGQFGIEAAATVRRVGTNVAEFKPGDKVCLAGFGFLATRTILHQSSCLKYPDYMAAEDVVTFWSVYTTVLYSFLYVGNLQKGQYGRKSVLIHSGTGGIGLAAINLCQAIGAEGKDTSLTGQLLCTCSYESNQWTGVDIVLNSLAGKLLHASWECVAPFGKMIEIGKRDFMTHGALEMGPFLANRTFVGVDMLHLLTHNLELRDRVQDTLFEYLRKGVIQPIRPIQVFDADRIEDAMRYMQAGTHMGKIVIQMPSNPASLPCPAIKQAPHLPSDASYLLVGGLGGIGRAISTWLVEHGARELVYLSRSAGQSDDDEKFIRELEAQSCKVICVTGTVTSMIDVERAVSQCTKRLAGVVQMAIHLKDVSFQNMSYNDWSAALLPKVTGTWNLHNATEGTALDFFILFSSLVGISGSLTQANYVAANAFMNSFVQYRRQRGLAASVLNLGAVVDIGVISRRPDYLQNANLGRVPLLYEKEVLQGFQVAIKDSPCNTKSGNLVVGMGHRGPISDTMTRPLWGHDARFSLYANLQSAVAVQRQAKHDHLRALLAQVDLAPDKLDDAEYTNDMRSVVRRTVADYVLPGKELDDEQMAAITVDSLTAIELKNWTRRIMKVEISLKDINQAGTLEGLSILLLNQLKSKYNKVGETNSG</sequence>
<dbReference type="InterPro" id="IPR018201">
    <property type="entry name" value="Ketoacyl_synth_AS"/>
</dbReference>
<dbReference type="GO" id="GO:0004315">
    <property type="term" value="F:3-oxoacyl-[acyl-carrier-protein] synthase activity"/>
    <property type="evidence" value="ECO:0007669"/>
    <property type="project" value="InterPro"/>
</dbReference>
<keyword evidence="1" id="KW-0596">Phosphopantetheine</keyword>
<dbReference type="CDD" id="cd00833">
    <property type="entry name" value="PKS"/>
    <property type="match status" value="1"/>
</dbReference>
<organism evidence="9 10">
    <name type="scientific">Penicillium argentinense</name>
    <dbReference type="NCBI Taxonomy" id="1131581"/>
    <lineage>
        <taxon>Eukaryota</taxon>
        <taxon>Fungi</taxon>
        <taxon>Dikarya</taxon>
        <taxon>Ascomycota</taxon>
        <taxon>Pezizomycotina</taxon>
        <taxon>Eurotiomycetes</taxon>
        <taxon>Eurotiomycetidae</taxon>
        <taxon>Eurotiales</taxon>
        <taxon>Aspergillaceae</taxon>
        <taxon>Penicillium</taxon>
    </lineage>
</organism>
<dbReference type="Pfam" id="PF08659">
    <property type="entry name" value="KR"/>
    <property type="match status" value="1"/>
</dbReference>
<keyword evidence="5" id="KW-0511">Multifunctional enzyme</keyword>
<name>A0A9W9G091_9EURO</name>
<evidence type="ECO:0000313" key="10">
    <source>
        <dbReference type="Proteomes" id="UP001149074"/>
    </source>
</evidence>
<dbReference type="InterPro" id="IPR049552">
    <property type="entry name" value="PKS_DH_N"/>
</dbReference>
<dbReference type="InterPro" id="IPR057326">
    <property type="entry name" value="KR_dom"/>
</dbReference>
<dbReference type="Pfam" id="PF08242">
    <property type="entry name" value="Methyltransf_12"/>
    <property type="match status" value="1"/>
</dbReference>
<dbReference type="GO" id="GO:1901336">
    <property type="term" value="P:lactone biosynthetic process"/>
    <property type="evidence" value="ECO:0007669"/>
    <property type="project" value="UniProtKB-ARBA"/>
</dbReference>
<reference evidence="9" key="2">
    <citation type="journal article" date="2023" name="IMA Fungus">
        <title>Comparative genomic study of the Penicillium genus elucidates a diverse pangenome and 15 lateral gene transfer events.</title>
        <authorList>
            <person name="Petersen C."/>
            <person name="Sorensen T."/>
            <person name="Nielsen M.R."/>
            <person name="Sondergaard T.E."/>
            <person name="Sorensen J.L."/>
            <person name="Fitzpatrick D.A."/>
            <person name="Frisvad J.C."/>
            <person name="Nielsen K.L."/>
        </authorList>
    </citation>
    <scope>NUCLEOTIDE SEQUENCE</scope>
    <source>
        <strain evidence="9">IBT 30761</strain>
    </source>
</reference>
<evidence type="ECO:0000259" key="8">
    <source>
        <dbReference type="PROSITE" id="PS52019"/>
    </source>
</evidence>
<evidence type="ECO:0000256" key="5">
    <source>
        <dbReference type="ARBA" id="ARBA00023268"/>
    </source>
</evidence>
<dbReference type="InterPro" id="IPR029063">
    <property type="entry name" value="SAM-dependent_MTases_sf"/>
</dbReference>
<dbReference type="InterPro" id="IPR001227">
    <property type="entry name" value="Ac_transferase_dom_sf"/>
</dbReference>
<feature type="active site" description="Proton acceptor; for dehydratase activity" evidence="6">
    <location>
        <position position="896"/>
    </location>
</feature>
<dbReference type="SMART" id="SM00825">
    <property type="entry name" value="PKS_KS"/>
    <property type="match status" value="1"/>
</dbReference>
<dbReference type="GO" id="GO:0004312">
    <property type="term" value="F:fatty acid synthase activity"/>
    <property type="evidence" value="ECO:0007669"/>
    <property type="project" value="TreeGrafter"/>
</dbReference>
<feature type="domain" description="Ketosynthase family 3 (KS3)" evidence="7">
    <location>
        <begin position="19"/>
        <end position="397"/>
    </location>
</feature>
<dbReference type="InterPro" id="IPR042104">
    <property type="entry name" value="PKS_dehydratase_sf"/>
</dbReference>
<evidence type="ECO:0000256" key="1">
    <source>
        <dbReference type="ARBA" id="ARBA00022450"/>
    </source>
</evidence>
<dbReference type="InterPro" id="IPR050091">
    <property type="entry name" value="PKS_NRPS_Biosynth_Enz"/>
</dbReference>
<dbReference type="InterPro" id="IPR016035">
    <property type="entry name" value="Acyl_Trfase/lysoPLipase"/>
</dbReference>
<evidence type="ECO:0000259" key="7">
    <source>
        <dbReference type="PROSITE" id="PS52004"/>
    </source>
</evidence>
<dbReference type="PROSITE" id="PS52019">
    <property type="entry name" value="PKS_MFAS_DH"/>
    <property type="match status" value="1"/>
</dbReference>
<dbReference type="Pfam" id="PF00698">
    <property type="entry name" value="Acyl_transf_1"/>
    <property type="match status" value="1"/>
</dbReference>
<dbReference type="SUPFAM" id="SSF52151">
    <property type="entry name" value="FabD/lysophospholipase-like"/>
    <property type="match status" value="1"/>
</dbReference>
<dbReference type="SUPFAM" id="SSF53901">
    <property type="entry name" value="Thiolase-like"/>
    <property type="match status" value="1"/>
</dbReference>
<dbReference type="InterPro" id="IPR049900">
    <property type="entry name" value="PKS_mFAS_DH"/>
</dbReference>
<dbReference type="InterPro" id="IPR014030">
    <property type="entry name" value="Ketoacyl_synth_N"/>
</dbReference>
<feature type="region of interest" description="C-terminal hotdog fold" evidence="6">
    <location>
        <begin position="1003"/>
        <end position="1160"/>
    </location>
</feature>
<evidence type="ECO:0000313" key="9">
    <source>
        <dbReference type="EMBL" id="KAJ5109662.1"/>
    </source>
</evidence>
<dbReference type="GO" id="GO:0006633">
    <property type="term" value="P:fatty acid biosynthetic process"/>
    <property type="evidence" value="ECO:0007669"/>
    <property type="project" value="InterPro"/>
</dbReference>
<dbReference type="GO" id="GO:0044550">
    <property type="term" value="P:secondary metabolite biosynthetic process"/>
    <property type="evidence" value="ECO:0007669"/>
    <property type="project" value="TreeGrafter"/>
</dbReference>
<dbReference type="OrthoDB" id="329835at2759"/>
<reference evidence="9" key="1">
    <citation type="submission" date="2022-11" db="EMBL/GenBank/DDBJ databases">
        <authorList>
            <person name="Petersen C."/>
        </authorList>
    </citation>
    <scope>NUCLEOTIDE SEQUENCE</scope>
    <source>
        <strain evidence="9">IBT 30761</strain>
    </source>
</reference>
<keyword evidence="4" id="KW-0808">Transferase</keyword>
<dbReference type="InterPro" id="IPR020841">
    <property type="entry name" value="PKS_Beta-ketoAc_synthase_dom"/>
</dbReference>
<dbReference type="GO" id="GO:0008168">
    <property type="term" value="F:methyltransferase activity"/>
    <property type="evidence" value="ECO:0007669"/>
    <property type="project" value="UniProtKB-KW"/>
</dbReference>
<dbReference type="Gene3D" id="3.10.129.110">
    <property type="entry name" value="Polyketide synthase dehydratase"/>
    <property type="match status" value="1"/>
</dbReference>
<evidence type="ECO:0000256" key="2">
    <source>
        <dbReference type="ARBA" id="ARBA00022553"/>
    </source>
</evidence>
<dbReference type="SUPFAM" id="SSF50129">
    <property type="entry name" value="GroES-like"/>
    <property type="match status" value="1"/>
</dbReference>
<dbReference type="CDD" id="cd05195">
    <property type="entry name" value="enoyl_red"/>
    <property type="match status" value="1"/>
</dbReference>
<dbReference type="Pfam" id="PF16197">
    <property type="entry name" value="KAsynt_C_assoc"/>
    <property type="match status" value="1"/>
</dbReference>
<dbReference type="InterPro" id="IPR049551">
    <property type="entry name" value="PKS_DH_C"/>
</dbReference>
<dbReference type="GeneID" id="81353780"/>
<dbReference type="Gene3D" id="3.30.70.3290">
    <property type="match status" value="1"/>
</dbReference>
<dbReference type="InterPro" id="IPR013217">
    <property type="entry name" value="Methyltransf_12"/>
</dbReference>
<dbReference type="SUPFAM" id="SSF55048">
    <property type="entry name" value="Probable ACP-binding domain of malonyl-CoA ACP transacylase"/>
    <property type="match status" value="1"/>
</dbReference>
<feature type="region of interest" description="N-terminal hotdog fold" evidence="6">
    <location>
        <begin position="864"/>
        <end position="993"/>
    </location>
</feature>
<dbReference type="InterPro" id="IPR014043">
    <property type="entry name" value="Acyl_transferase_dom"/>
</dbReference>
<dbReference type="Pfam" id="PF08240">
    <property type="entry name" value="ADH_N"/>
    <property type="match status" value="1"/>
</dbReference>
<dbReference type="CDD" id="cd02440">
    <property type="entry name" value="AdoMet_MTases"/>
    <property type="match status" value="1"/>
</dbReference>
<dbReference type="InterPro" id="IPR032821">
    <property type="entry name" value="PKS_assoc"/>
</dbReference>
<dbReference type="Gene3D" id="3.40.50.150">
    <property type="entry name" value="Vaccinia Virus protein VP39"/>
    <property type="match status" value="1"/>
</dbReference>
<dbReference type="Gene3D" id="3.40.50.720">
    <property type="entry name" value="NAD(P)-binding Rossmann-like Domain"/>
    <property type="match status" value="2"/>
</dbReference>
<dbReference type="PANTHER" id="PTHR43775:SF49">
    <property type="entry name" value="SYNTHASE, PUTATIVE (JCVI)-RELATED"/>
    <property type="match status" value="1"/>
</dbReference>
<comment type="caution">
    <text evidence="9">The sequence shown here is derived from an EMBL/GenBank/DDBJ whole genome shotgun (WGS) entry which is preliminary data.</text>
</comment>
<proteinExistence type="predicted"/>
<keyword evidence="10" id="KW-1185">Reference proteome</keyword>